<feature type="transmembrane region" description="Helical" evidence="1">
    <location>
        <begin position="168"/>
        <end position="186"/>
    </location>
</feature>
<accession>A0ABD4RI37</accession>
<keyword evidence="1" id="KW-1133">Transmembrane helix</keyword>
<dbReference type="EMBL" id="JAIFTX010000016">
    <property type="protein sequence ID" value="MBX7291057.1"/>
    <property type="molecule type" value="Genomic_DNA"/>
</dbReference>
<feature type="transmembrane region" description="Helical" evidence="1">
    <location>
        <begin position="82"/>
        <end position="99"/>
    </location>
</feature>
<evidence type="ECO:0000313" key="2">
    <source>
        <dbReference type="EMBL" id="MBX7291057.1"/>
    </source>
</evidence>
<protein>
    <submittedName>
        <fullName evidence="2">TIGR02206 family membrane protein</fullName>
    </submittedName>
</protein>
<feature type="transmembrane region" description="Helical" evidence="1">
    <location>
        <begin position="51"/>
        <end position="70"/>
    </location>
</feature>
<dbReference type="GeneID" id="66302258"/>
<feature type="transmembrane region" description="Helical" evidence="1">
    <location>
        <begin position="106"/>
        <end position="124"/>
    </location>
</feature>
<comment type="caution">
    <text evidence="2">The sequence shown here is derived from an EMBL/GenBank/DDBJ whole genome shotgun (WGS) entry which is preliminary data.</text>
</comment>
<feature type="transmembrane region" description="Helical" evidence="1">
    <location>
        <begin position="22"/>
        <end position="39"/>
    </location>
</feature>
<name>A0ABD4RI37_9CLOT</name>
<evidence type="ECO:0000313" key="3">
    <source>
        <dbReference type="Proteomes" id="UP000775179"/>
    </source>
</evidence>
<proteinExistence type="predicted"/>
<dbReference type="KEGG" id="cchv:BTM20_10285"/>
<feature type="transmembrane region" description="Helical" evidence="1">
    <location>
        <begin position="136"/>
        <end position="156"/>
    </location>
</feature>
<dbReference type="NCBIfam" id="TIGR02206">
    <property type="entry name" value="intg_mem_TP0381"/>
    <property type="match status" value="1"/>
</dbReference>
<gene>
    <name evidence="2" type="ORF">K4H94_08475</name>
</gene>
<reference evidence="2 3" key="1">
    <citation type="submission" date="2021-08" db="EMBL/GenBank/DDBJ databases">
        <title>Genome sequence analysis of Clostridium chauvoei strains of European origin and evaluation of typing options for outbreak investigations.</title>
        <authorList>
            <person name="Abdel-Glil M."/>
            <person name="Thomas P."/>
            <person name="Seyboldt C."/>
        </authorList>
    </citation>
    <scope>NUCLEOTIDE SEQUENCE [LARGE SCALE GENOMIC DNA]</scope>
    <source>
        <strain evidence="2 3">S0260-09</strain>
    </source>
</reference>
<dbReference type="AlphaFoldDB" id="A0ABD4RI37"/>
<dbReference type="InterPro" id="IPR011737">
    <property type="entry name" value="CHP02206_TP0381"/>
</dbReference>
<sequence>MKDFFVLKIPNEFYRTSLTEQTIPIILLCIAIGIIYFYKDKIRAKERLDKIIRYSIGIISLTIFVSYYISVWIIEGIRPDNLPFHLCYLTNILCIILAFTKNRSLFNFSIFAGVLGGISSLISVDMELSWRYFKYYQFMVGHTMIVLVPIYFLIIYKYIPTFKDAIKVFLLLQVIGMPMGIFNEIYKTNYFFVSFGSNAASKGTFLTFLGDGYMYLFNLELLAITCILVWYLVLKFIYKILKSHSLNNDYSYKM</sequence>
<keyword evidence="1" id="KW-0812">Transmembrane</keyword>
<feature type="transmembrane region" description="Helical" evidence="1">
    <location>
        <begin position="213"/>
        <end position="234"/>
    </location>
</feature>
<organism evidence="2 3">
    <name type="scientific">Clostridium chauvoei</name>
    <dbReference type="NCBI Taxonomy" id="46867"/>
    <lineage>
        <taxon>Bacteria</taxon>
        <taxon>Bacillati</taxon>
        <taxon>Bacillota</taxon>
        <taxon>Clostridia</taxon>
        <taxon>Eubacteriales</taxon>
        <taxon>Clostridiaceae</taxon>
        <taxon>Clostridium</taxon>
    </lineage>
</organism>
<keyword evidence="1" id="KW-0472">Membrane</keyword>
<evidence type="ECO:0000256" key="1">
    <source>
        <dbReference type="SAM" id="Phobius"/>
    </source>
</evidence>
<dbReference type="Proteomes" id="UP000775179">
    <property type="component" value="Unassembled WGS sequence"/>
</dbReference>
<dbReference type="RefSeq" id="WP_021876253.1">
    <property type="nucleotide sequence ID" value="NZ_CP018630.1"/>
</dbReference>
<dbReference type="Pfam" id="PF14808">
    <property type="entry name" value="TMEM164"/>
    <property type="match status" value="1"/>
</dbReference>